<feature type="region of interest" description="Disordered" evidence="1">
    <location>
        <begin position="64"/>
        <end position="137"/>
    </location>
</feature>
<evidence type="ECO:0000313" key="4">
    <source>
        <dbReference type="EMBL" id="TGG81622.1"/>
    </source>
</evidence>
<feature type="compositionally biased region" description="Basic and acidic residues" evidence="1">
    <location>
        <begin position="122"/>
        <end position="131"/>
    </location>
</feature>
<dbReference type="EMBL" id="RCIY01000065">
    <property type="protein sequence ID" value="TGG81622.1"/>
    <property type="molecule type" value="Genomic_DNA"/>
</dbReference>
<dbReference type="InterPro" id="IPR035992">
    <property type="entry name" value="Ricin_B-like_lectins"/>
</dbReference>
<organism evidence="4 5">
    <name type="scientific">Streptomyces albus</name>
    <dbReference type="NCBI Taxonomy" id="1888"/>
    <lineage>
        <taxon>Bacteria</taxon>
        <taxon>Bacillati</taxon>
        <taxon>Actinomycetota</taxon>
        <taxon>Actinomycetes</taxon>
        <taxon>Kitasatosporales</taxon>
        <taxon>Streptomycetaceae</taxon>
        <taxon>Streptomyces</taxon>
    </lineage>
</organism>
<dbReference type="InterPro" id="IPR000772">
    <property type="entry name" value="Ricin_B_lectin"/>
</dbReference>
<keyword evidence="2" id="KW-0472">Membrane</keyword>
<dbReference type="SMART" id="SM00458">
    <property type="entry name" value="RICIN"/>
    <property type="match status" value="1"/>
</dbReference>
<keyword evidence="2" id="KW-1133">Transmembrane helix</keyword>
<feature type="domain" description="Ricin B lectin" evidence="3">
    <location>
        <begin position="151"/>
        <end position="301"/>
    </location>
</feature>
<evidence type="ECO:0000256" key="2">
    <source>
        <dbReference type="SAM" id="Phobius"/>
    </source>
</evidence>
<evidence type="ECO:0000256" key="1">
    <source>
        <dbReference type="SAM" id="MobiDB-lite"/>
    </source>
</evidence>
<dbReference type="AlphaFoldDB" id="A0A8H1QPD0"/>
<gene>
    <name evidence="4" type="ORF">D8771_19695</name>
</gene>
<feature type="compositionally biased region" description="Low complexity" evidence="1">
    <location>
        <begin position="73"/>
        <end position="82"/>
    </location>
</feature>
<dbReference type="SUPFAM" id="SSF50370">
    <property type="entry name" value="Ricin B-like lectins"/>
    <property type="match status" value="1"/>
</dbReference>
<dbReference type="Pfam" id="PF14200">
    <property type="entry name" value="RicinB_lectin_2"/>
    <property type="match status" value="1"/>
</dbReference>
<dbReference type="CDD" id="cd00161">
    <property type="entry name" value="beta-trefoil_Ricin-like"/>
    <property type="match status" value="1"/>
</dbReference>
<keyword evidence="2" id="KW-0812">Transmembrane</keyword>
<feature type="compositionally biased region" description="Polar residues" evidence="1">
    <location>
        <begin position="83"/>
        <end position="92"/>
    </location>
</feature>
<feature type="transmembrane region" description="Helical" evidence="2">
    <location>
        <begin position="38"/>
        <end position="61"/>
    </location>
</feature>
<proteinExistence type="predicted"/>
<protein>
    <recommendedName>
        <fullName evidence="3">Ricin B lectin domain-containing protein</fullName>
    </recommendedName>
</protein>
<dbReference type="Gene3D" id="2.80.10.50">
    <property type="match status" value="1"/>
</dbReference>
<evidence type="ECO:0000313" key="5">
    <source>
        <dbReference type="Proteomes" id="UP000298111"/>
    </source>
</evidence>
<accession>A0A8H1QPD0</accession>
<comment type="caution">
    <text evidence="4">The sequence shown here is derived from an EMBL/GenBank/DDBJ whole genome shotgun (WGS) entry which is preliminary data.</text>
</comment>
<reference evidence="4 5" key="1">
    <citation type="submission" date="2018-10" db="EMBL/GenBank/DDBJ databases">
        <title>Isolation of pseudouridimycin from Streptomyces albus DSM 40763.</title>
        <authorList>
            <person name="Rosenqvist P."/>
            <person name="Metsae-Ketelae M."/>
            <person name="Virta P."/>
        </authorList>
    </citation>
    <scope>NUCLEOTIDE SEQUENCE [LARGE SCALE GENOMIC DNA]</scope>
    <source>
        <strain evidence="4 5">DSM 40763</strain>
    </source>
</reference>
<dbReference type="Proteomes" id="UP000298111">
    <property type="component" value="Unassembled WGS sequence"/>
</dbReference>
<evidence type="ECO:0000259" key="3">
    <source>
        <dbReference type="SMART" id="SM00458"/>
    </source>
</evidence>
<dbReference type="GeneID" id="75182411"/>
<dbReference type="RefSeq" id="WP_016471898.1">
    <property type="nucleotide sequence ID" value="NZ_BNEJ01000020.1"/>
</dbReference>
<sequence length="302" mass="32386">MSESQNEDAKRRERARRIDALTEAARQPGEGPRLGTRIAGAVAVVALVAGATLGIGAWNSYKTEQAAKEKKAAAAWKKQQAASRKSTLKTPSPSAPKKTRKNELPTLTKQRSDGGGTTAKAKKIEKPDQTVKKPKSKVRLNNKLKMAGAGYSRVVLVNHDSKQCADIPNFGPQPVGVPVNQYPCNTSTHDNQQWNISVSHPGAGAEGGDLVMVANAKDGHCFDLPEGGGKPPGTPLITADCNGSMDDNQQWRIEDLPDGRKKFHNFASDGLCLQVNNNSHTNDAPLIVGDCQAPSSNWLLRK</sequence>
<name>A0A8H1QPD0_9ACTN</name>
<dbReference type="PROSITE" id="PS50231">
    <property type="entry name" value="RICIN_B_LECTIN"/>
    <property type="match status" value="1"/>
</dbReference>